<feature type="domain" description="Cysteine-rich transmembrane" evidence="5">
    <location>
        <begin position="81"/>
        <end position="113"/>
    </location>
</feature>
<evidence type="ECO:0000256" key="3">
    <source>
        <dbReference type="ARBA" id="ARBA00023136"/>
    </source>
</evidence>
<dbReference type="Pfam" id="PF12734">
    <property type="entry name" value="CYSTM"/>
    <property type="match status" value="1"/>
</dbReference>
<comment type="subcellular location">
    <subcellularLocation>
        <location evidence="1">Membrane</location>
    </subcellularLocation>
</comment>
<evidence type="ECO:0000259" key="5">
    <source>
        <dbReference type="Pfam" id="PF12734"/>
    </source>
</evidence>
<evidence type="ECO:0000313" key="6">
    <source>
        <dbReference type="EMBL" id="CAI5759945.1"/>
    </source>
</evidence>
<proteinExistence type="inferred from homology"/>
<comment type="caution">
    <text evidence="6">The sequence shown here is derived from an EMBL/GenBank/DDBJ whole genome shotgun (WGS) entry which is preliminary data.</text>
</comment>
<keyword evidence="3" id="KW-0472">Membrane</keyword>
<organism evidence="6 7">
    <name type="scientific">Candida verbasci</name>
    <dbReference type="NCBI Taxonomy" id="1227364"/>
    <lineage>
        <taxon>Eukaryota</taxon>
        <taxon>Fungi</taxon>
        <taxon>Dikarya</taxon>
        <taxon>Ascomycota</taxon>
        <taxon>Saccharomycotina</taxon>
        <taxon>Pichiomycetes</taxon>
        <taxon>Debaryomycetaceae</taxon>
        <taxon>Candida/Lodderomyces clade</taxon>
        <taxon>Candida</taxon>
    </lineage>
</organism>
<feature type="region of interest" description="Disordered" evidence="4">
    <location>
        <begin position="1"/>
        <end position="64"/>
    </location>
</feature>
<evidence type="ECO:0000313" key="7">
    <source>
        <dbReference type="Proteomes" id="UP001152885"/>
    </source>
</evidence>
<name>A0A9W4U0X1_9ASCO</name>
<dbReference type="PANTHER" id="PTHR47564">
    <property type="entry name" value="CYSTEINE-RICH AND TRANSMEMBRANE DOMAIN-CONTAINING PROTEIN 1"/>
    <property type="match status" value="1"/>
</dbReference>
<evidence type="ECO:0000256" key="4">
    <source>
        <dbReference type="SAM" id="MobiDB-lite"/>
    </source>
</evidence>
<keyword evidence="7" id="KW-1185">Reference proteome</keyword>
<dbReference type="EMBL" id="CANTUO010000005">
    <property type="protein sequence ID" value="CAI5759945.1"/>
    <property type="molecule type" value="Genomic_DNA"/>
</dbReference>
<accession>A0A9W4U0X1</accession>
<sequence length="113" mass="12946">MSKNEYFNAPEGAPPTYNTNQNHQNSYVPQQQPSYNAQTQDRGFLGHQQGYGQPPPPQNYGGYQQGGYQQYPQYYQQQQQPMYVQQQRTSNNESCLMACLAAICICCTLDMLF</sequence>
<feature type="compositionally biased region" description="Polar residues" evidence="4">
    <location>
        <begin position="16"/>
        <end position="41"/>
    </location>
</feature>
<dbReference type="Proteomes" id="UP001152885">
    <property type="component" value="Unassembled WGS sequence"/>
</dbReference>
<dbReference type="GO" id="GO:0016020">
    <property type="term" value="C:membrane"/>
    <property type="evidence" value="ECO:0007669"/>
    <property type="project" value="UniProtKB-SubCell"/>
</dbReference>
<dbReference type="AlphaFoldDB" id="A0A9W4U0X1"/>
<protein>
    <recommendedName>
        <fullName evidence="5">Cysteine-rich transmembrane domain-containing protein</fullName>
    </recommendedName>
</protein>
<gene>
    <name evidence="6" type="ORF">CANVERA_P4457</name>
</gene>
<evidence type="ECO:0000256" key="2">
    <source>
        <dbReference type="ARBA" id="ARBA00009444"/>
    </source>
</evidence>
<comment type="similarity">
    <text evidence="2">Belongs to the CYSTM1 family.</text>
</comment>
<evidence type="ECO:0000256" key="1">
    <source>
        <dbReference type="ARBA" id="ARBA00004370"/>
    </source>
</evidence>
<dbReference type="PANTHER" id="PTHR47564:SF1">
    <property type="entry name" value="CYSTEINE-RICH AND TRANSMEMBRANE DOMAIN-CONTAINING PROTEIN 1"/>
    <property type="match status" value="1"/>
</dbReference>
<dbReference type="OrthoDB" id="4025976at2759"/>
<dbReference type="InterPro" id="IPR043240">
    <property type="entry name" value="CYSTM1-like"/>
</dbReference>
<dbReference type="InterPro" id="IPR028144">
    <property type="entry name" value="CYSTM_dom"/>
</dbReference>
<reference evidence="6" key="1">
    <citation type="submission" date="2022-12" db="EMBL/GenBank/DDBJ databases">
        <authorList>
            <person name="Brejova B."/>
        </authorList>
    </citation>
    <scope>NUCLEOTIDE SEQUENCE</scope>
</reference>